<dbReference type="OrthoDB" id="73846at2759"/>
<comment type="similarity">
    <text evidence="1">Belongs to the ketopantoate reductase family.</text>
</comment>
<proteinExistence type="inferred from homology"/>
<feature type="domain" description="Ketopantoate reductase N-terminal" evidence="5">
    <location>
        <begin position="1"/>
        <end position="195"/>
    </location>
</feature>
<evidence type="ECO:0000313" key="8">
    <source>
        <dbReference type="Proteomes" id="UP000799423"/>
    </source>
</evidence>
<evidence type="ECO:0000256" key="4">
    <source>
        <dbReference type="SAM" id="MobiDB-lite"/>
    </source>
</evidence>
<keyword evidence="8" id="KW-1185">Reference proteome</keyword>
<dbReference type="InterPro" id="IPR036291">
    <property type="entry name" value="NAD(P)-bd_dom_sf"/>
</dbReference>
<dbReference type="InterPro" id="IPR013328">
    <property type="entry name" value="6PGD_dom2"/>
</dbReference>
<evidence type="ECO:0000313" key="7">
    <source>
        <dbReference type="EMBL" id="KAF2856485.1"/>
    </source>
</evidence>
<evidence type="ECO:0000256" key="1">
    <source>
        <dbReference type="ARBA" id="ARBA00007870"/>
    </source>
</evidence>
<dbReference type="GO" id="GO:0008677">
    <property type="term" value="F:2-dehydropantoate 2-reductase activity"/>
    <property type="evidence" value="ECO:0007669"/>
    <property type="project" value="TreeGrafter"/>
</dbReference>
<dbReference type="GO" id="GO:0005739">
    <property type="term" value="C:mitochondrion"/>
    <property type="evidence" value="ECO:0007669"/>
    <property type="project" value="TreeGrafter"/>
</dbReference>
<keyword evidence="3" id="KW-0560">Oxidoreductase</keyword>
<dbReference type="InterPro" id="IPR013752">
    <property type="entry name" value="KPA_reductase"/>
</dbReference>
<evidence type="ECO:0000256" key="2">
    <source>
        <dbReference type="ARBA" id="ARBA00022857"/>
    </source>
</evidence>
<feature type="domain" description="Ketopantoate reductase C-terminal" evidence="6">
    <location>
        <begin position="269"/>
        <end position="401"/>
    </location>
</feature>
<dbReference type="Pfam" id="PF02558">
    <property type="entry name" value="ApbA"/>
    <property type="match status" value="1"/>
</dbReference>
<accession>A0A6A7BPF2</accession>
<protein>
    <submittedName>
        <fullName evidence="7">6-phosphogluconate dehydrogenase C-terminal domain-like protein</fullName>
    </submittedName>
</protein>
<dbReference type="Gene3D" id="3.40.50.720">
    <property type="entry name" value="NAD(P)-binding Rossmann-like Domain"/>
    <property type="match status" value="1"/>
</dbReference>
<dbReference type="PANTHER" id="PTHR43765">
    <property type="entry name" value="2-DEHYDROPANTOATE 2-REDUCTASE-RELATED"/>
    <property type="match status" value="1"/>
</dbReference>
<gene>
    <name evidence="7" type="ORF">T440DRAFT_437188</name>
</gene>
<dbReference type="Gene3D" id="1.10.1040.10">
    <property type="entry name" value="N-(1-d-carboxylethyl)-l-norvaline Dehydrogenase, domain 2"/>
    <property type="match status" value="1"/>
</dbReference>
<dbReference type="Pfam" id="PF08546">
    <property type="entry name" value="ApbA_C"/>
    <property type="match status" value="1"/>
</dbReference>
<sequence length="434" mass="47734">MGVGSVGSFIAHALRGLPNAPPVTLVFARYEKLTEWNESSRRLTLVTGGDSEIRDGFDAEVAIPRIRYHGKELGLINGDALDTLNMTKGEPQAPQPQTLSGESTEPISSLIICSKAHQVLQGLSSVKHRLHKDSVVCFLHNGMGVVEEVNREIFPDPTTRPHYMLGVNSHSIKSIPSDPFTATHTGFGAMSLGILPHERDRNPDAPYLPSARFTATSSKPIQPEPPSDINPAYPAPSSAKFTWTPTERYLLRTLLRTPVLSAAAFSPPDLLQMQLDKLAVDCIINPLTTMLDARNGSLLNNYALTRTLRLLLSEISLVIRSLPELQYIPNVAQRFDPGRLETIIVSVAHKTRDDLSSMLSDVRIGRQTDIEYVNGWIVKRGEELGIRCLMNYMMVQMVKGKRMVVQREIGEDVPFVGGGEVDVRVGKVGGKKDG</sequence>
<feature type="region of interest" description="Disordered" evidence="4">
    <location>
        <begin position="84"/>
        <end position="103"/>
    </location>
</feature>
<dbReference type="InterPro" id="IPR013332">
    <property type="entry name" value="KPR_N"/>
</dbReference>
<evidence type="ECO:0000256" key="3">
    <source>
        <dbReference type="ARBA" id="ARBA00023002"/>
    </source>
</evidence>
<evidence type="ECO:0000259" key="5">
    <source>
        <dbReference type="Pfam" id="PF02558"/>
    </source>
</evidence>
<dbReference type="GO" id="GO:0050661">
    <property type="term" value="F:NADP binding"/>
    <property type="evidence" value="ECO:0007669"/>
    <property type="project" value="TreeGrafter"/>
</dbReference>
<dbReference type="InterPro" id="IPR050838">
    <property type="entry name" value="Ketopantoate_reductase"/>
</dbReference>
<organism evidence="7 8">
    <name type="scientific">Plenodomus tracheiphilus IPT5</name>
    <dbReference type="NCBI Taxonomy" id="1408161"/>
    <lineage>
        <taxon>Eukaryota</taxon>
        <taxon>Fungi</taxon>
        <taxon>Dikarya</taxon>
        <taxon>Ascomycota</taxon>
        <taxon>Pezizomycotina</taxon>
        <taxon>Dothideomycetes</taxon>
        <taxon>Pleosporomycetidae</taxon>
        <taxon>Pleosporales</taxon>
        <taxon>Pleosporineae</taxon>
        <taxon>Leptosphaeriaceae</taxon>
        <taxon>Plenodomus</taxon>
    </lineage>
</organism>
<keyword evidence="2" id="KW-0521">NADP</keyword>
<reference evidence="7" key="1">
    <citation type="submission" date="2020-01" db="EMBL/GenBank/DDBJ databases">
        <authorList>
            <consortium name="DOE Joint Genome Institute"/>
            <person name="Haridas S."/>
            <person name="Albert R."/>
            <person name="Binder M."/>
            <person name="Bloem J."/>
            <person name="Labutti K."/>
            <person name="Salamov A."/>
            <person name="Andreopoulos B."/>
            <person name="Baker S.E."/>
            <person name="Barry K."/>
            <person name="Bills G."/>
            <person name="Bluhm B.H."/>
            <person name="Cannon C."/>
            <person name="Castanera R."/>
            <person name="Culley D.E."/>
            <person name="Daum C."/>
            <person name="Ezra D."/>
            <person name="Gonzalez J.B."/>
            <person name="Henrissat B."/>
            <person name="Kuo A."/>
            <person name="Liang C."/>
            <person name="Lipzen A."/>
            <person name="Lutzoni F."/>
            <person name="Magnuson J."/>
            <person name="Mondo S."/>
            <person name="Nolan M."/>
            <person name="Ohm R."/>
            <person name="Pangilinan J."/>
            <person name="Park H.-J."/>
            <person name="Ramirez L."/>
            <person name="Alfaro M."/>
            <person name="Sun H."/>
            <person name="Tritt A."/>
            <person name="Yoshinaga Y."/>
            <person name="Zwiers L.-H."/>
            <person name="Turgeon B.G."/>
            <person name="Goodwin S.B."/>
            <person name="Spatafora J.W."/>
            <person name="Crous P.W."/>
            <person name="Grigoriev I.V."/>
        </authorList>
    </citation>
    <scope>NUCLEOTIDE SEQUENCE</scope>
    <source>
        <strain evidence="7">IPT5</strain>
    </source>
</reference>
<dbReference type="EMBL" id="MU006288">
    <property type="protein sequence ID" value="KAF2856485.1"/>
    <property type="molecule type" value="Genomic_DNA"/>
</dbReference>
<dbReference type="Proteomes" id="UP000799423">
    <property type="component" value="Unassembled WGS sequence"/>
</dbReference>
<dbReference type="PANTHER" id="PTHR43765:SF2">
    <property type="entry name" value="2-DEHYDROPANTOATE 2-REDUCTASE"/>
    <property type="match status" value="1"/>
</dbReference>
<evidence type="ECO:0000259" key="6">
    <source>
        <dbReference type="Pfam" id="PF08546"/>
    </source>
</evidence>
<name>A0A6A7BPF2_9PLEO</name>
<dbReference type="AlphaFoldDB" id="A0A6A7BPF2"/>
<dbReference type="InterPro" id="IPR008927">
    <property type="entry name" value="6-PGluconate_DH-like_C_sf"/>
</dbReference>
<dbReference type="SUPFAM" id="SSF51735">
    <property type="entry name" value="NAD(P)-binding Rossmann-fold domains"/>
    <property type="match status" value="1"/>
</dbReference>
<dbReference type="SUPFAM" id="SSF48179">
    <property type="entry name" value="6-phosphogluconate dehydrogenase C-terminal domain-like"/>
    <property type="match status" value="1"/>
</dbReference>